<dbReference type="InterPro" id="IPR036291">
    <property type="entry name" value="NAD(P)-bd_dom_sf"/>
</dbReference>
<sequence length="306" mass="32180">MATFLVLGGYGAVGREIVALLRDGGDEALAAGRDAARADRRVDLAEPGLRSYRAALDGAGVVVNASGAEDPRFAELAAARGAAFVDITATTSYTAELERLDPPRPVLLGVGLAPGLTNLLAADVHRAAPGPVDVAVLLGAGDRHGPAATDWTYRLLGRRFHHGGDTIRNLTRPRAFDLPGLGRRRLYRLDFSDQHALSRDLGVPVRTYFGLDSRTATAALAALTWLPGASRAPRGVHPPGGDGWLLLARGHDGTVRWARGRGQSRGTAIVTAAAARLAPGLPPGTRHLHHVLTLRDLPAHQGIELG</sequence>
<evidence type="ECO:0000313" key="1">
    <source>
        <dbReference type="EMBL" id="MBW8485679.1"/>
    </source>
</evidence>
<dbReference type="RefSeq" id="WP_220168908.1">
    <property type="nucleotide sequence ID" value="NZ_JAIBOA010000017.1"/>
</dbReference>
<gene>
    <name evidence="1" type="ORF">K1Y72_25080</name>
</gene>
<dbReference type="Gene3D" id="3.40.50.720">
    <property type="entry name" value="NAD(P)-binding Rossmann-like Domain"/>
    <property type="match status" value="1"/>
</dbReference>
<protein>
    <submittedName>
        <fullName evidence="1">Saccharopine dehydrogenase</fullName>
    </submittedName>
</protein>
<organism evidence="1 2">
    <name type="scientific">Actinomadura parmotrematis</name>
    <dbReference type="NCBI Taxonomy" id="2864039"/>
    <lineage>
        <taxon>Bacteria</taxon>
        <taxon>Bacillati</taxon>
        <taxon>Actinomycetota</taxon>
        <taxon>Actinomycetes</taxon>
        <taxon>Streptosporangiales</taxon>
        <taxon>Thermomonosporaceae</taxon>
        <taxon>Actinomadura</taxon>
    </lineage>
</organism>
<dbReference type="Proteomes" id="UP000774570">
    <property type="component" value="Unassembled WGS sequence"/>
</dbReference>
<proteinExistence type="predicted"/>
<evidence type="ECO:0000313" key="2">
    <source>
        <dbReference type="Proteomes" id="UP000774570"/>
    </source>
</evidence>
<reference evidence="1 2" key="1">
    <citation type="submission" date="2021-07" db="EMBL/GenBank/DDBJ databases">
        <title>Actinomadura sp. PM05-2 isolated from lichen.</title>
        <authorList>
            <person name="Somphong A."/>
            <person name="Phongsopitanun W."/>
            <person name="Tanasupawat S."/>
            <person name="Peongsungnone V."/>
        </authorList>
    </citation>
    <scope>NUCLEOTIDE SEQUENCE [LARGE SCALE GENOMIC DNA]</scope>
    <source>
        <strain evidence="1 2">PM05-2</strain>
    </source>
</reference>
<dbReference type="SUPFAM" id="SSF51735">
    <property type="entry name" value="NAD(P)-binding Rossmann-fold domains"/>
    <property type="match status" value="1"/>
</dbReference>
<accession>A0ABS7G1C2</accession>
<keyword evidence="2" id="KW-1185">Reference proteome</keyword>
<name>A0ABS7G1C2_9ACTN</name>
<dbReference type="EMBL" id="JAIBOA010000017">
    <property type="protein sequence ID" value="MBW8485679.1"/>
    <property type="molecule type" value="Genomic_DNA"/>
</dbReference>
<comment type="caution">
    <text evidence="1">The sequence shown here is derived from an EMBL/GenBank/DDBJ whole genome shotgun (WGS) entry which is preliminary data.</text>
</comment>